<feature type="domain" description="Major facilitator superfamily (MFS) profile" evidence="6">
    <location>
        <begin position="223"/>
        <end position="452"/>
    </location>
</feature>
<dbReference type="SUPFAM" id="SSF103473">
    <property type="entry name" value="MFS general substrate transporter"/>
    <property type="match status" value="1"/>
</dbReference>
<feature type="transmembrane region" description="Helical" evidence="5">
    <location>
        <begin position="223"/>
        <end position="241"/>
    </location>
</feature>
<dbReference type="InterPro" id="IPR020846">
    <property type="entry name" value="MFS_dom"/>
</dbReference>
<keyword evidence="2 5" id="KW-1133">Transmembrane helix</keyword>
<dbReference type="GO" id="GO:0022857">
    <property type="term" value="F:transmembrane transporter activity"/>
    <property type="evidence" value="ECO:0007669"/>
    <property type="project" value="InterPro"/>
</dbReference>
<dbReference type="EMBL" id="FOLX01000001">
    <property type="protein sequence ID" value="SFC95307.1"/>
    <property type="molecule type" value="Genomic_DNA"/>
</dbReference>
<dbReference type="PANTHER" id="PTHR23526">
    <property type="entry name" value="INTEGRAL MEMBRANE TRANSPORT PROTEIN-RELATED"/>
    <property type="match status" value="1"/>
</dbReference>
<keyword evidence="3 5" id="KW-0472">Membrane</keyword>
<evidence type="ECO:0000313" key="7">
    <source>
        <dbReference type="EMBL" id="SFC95307.1"/>
    </source>
</evidence>
<sequence length="452" mass="46242">MTTTQTDPARTGAARTEPARTEADSKDDSWAARGFARIAGVDAADDHPDDQPDGREGRNGLRFIASLSMTKVADGLIDPKLVLSWLMTALGAPGYLASALVSIREAGALLPQVAYAGVLNRMTQRRWMWVTGSIGQGLAALGIAGVALTLEGTAAGLAICVLLAVLALSRAACSVSTKDVLGRTIAKTRRGAVTGLAGSVASVGVVIFALLLMSGLMQQQTPVIIAIALAGLLWLTAAAVFSSLDEPGAKADADAGLPPIRKFLSEDKALRRFILVRGLLVSTALAPPWLVVAAQKGGDAVLQQLGVLVLASAAASLVSSFVWGRMSDQSSRRVLALSGGIAALALAAMVGLSLAGLAGQVWAAPLVLFVLMLAYHGVRQGRSTYLVDMAPKDRRAGYAATANLSIGLILLATGLFGGGLGAMSPDWALAGFALMAAAGGALALTLKEVEAA</sequence>
<organism evidence="7 8">
    <name type="scientific">Pseudooceanicola nitratireducens</name>
    <dbReference type="NCBI Taxonomy" id="517719"/>
    <lineage>
        <taxon>Bacteria</taxon>
        <taxon>Pseudomonadati</taxon>
        <taxon>Pseudomonadota</taxon>
        <taxon>Alphaproteobacteria</taxon>
        <taxon>Rhodobacterales</taxon>
        <taxon>Paracoccaceae</taxon>
        <taxon>Pseudooceanicola</taxon>
    </lineage>
</organism>
<evidence type="ECO:0000259" key="6">
    <source>
        <dbReference type="PROSITE" id="PS50850"/>
    </source>
</evidence>
<protein>
    <recommendedName>
        <fullName evidence="6">Major facilitator superfamily (MFS) profile domain-containing protein</fullName>
    </recommendedName>
</protein>
<evidence type="ECO:0000313" key="8">
    <source>
        <dbReference type="Proteomes" id="UP000231644"/>
    </source>
</evidence>
<evidence type="ECO:0000256" key="5">
    <source>
        <dbReference type="SAM" id="Phobius"/>
    </source>
</evidence>
<keyword evidence="8" id="KW-1185">Reference proteome</keyword>
<dbReference type="CDD" id="cd06174">
    <property type="entry name" value="MFS"/>
    <property type="match status" value="1"/>
</dbReference>
<gene>
    <name evidence="7" type="ORF">SAMN05421762_2900</name>
</gene>
<feature type="transmembrane region" description="Helical" evidence="5">
    <location>
        <begin position="193"/>
        <end position="217"/>
    </location>
</feature>
<dbReference type="Gene3D" id="1.20.1250.20">
    <property type="entry name" value="MFS general substrate transporter like domains"/>
    <property type="match status" value="2"/>
</dbReference>
<dbReference type="PROSITE" id="PS50850">
    <property type="entry name" value="MFS"/>
    <property type="match status" value="1"/>
</dbReference>
<accession>A0A1I1NCN9</accession>
<feature type="compositionally biased region" description="Basic and acidic residues" evidence="4">
    <location>
        <begin position="17"/>
        <end position="30"/>
    </location>
</feature>
<keyword evidence="1 5" id="KW-0812">Transmembrane</keyword>
<feature type="transmembrane region" description="Helical" evidence="5">
    <location>
        <begin position="334"/>
        <end position="355"/>
    </location>
</feature>
<evidence type="ECO:0000256" key="4">
    <source>
        <dbReference type="SAM" id="MobiDB-lite"/>
    </source>
</evidence>
<reference evidence="7 8" key="1">
    <citation type="submission" date="2016-10" db="EMBL/GenBank/DDBJ databases">
        <authorList>
            <person name="de Groot N.N."/>
        </authorList>
    </citation>
    <scope>NUCLEOTIDE SEQUENCE [LARGE SCALE GENOMIC DNA]</scope>
    <source>
        <strain evidence="7 8">DSM 29619</strain>
    </source>
</reference>
<dbReference type="InterPro" id="IPR052528">
    <property type="entry name" value="Sugar_transport-like"/>
</dbReference>
<feature type="transmembrane region" description="Helical" evidence="5">
    <location>
        <begin position="398"/>
        <end position="421"/>
    </location>
</feature>
<proteinExistence type="predicted"/>
<feature type="transmembrane region" description="Helical" evidence="5">
    <location>
        <begin position="154"/>
        <end position="173"/>
    </location>
</feature>
<name>A0A1I1NCN9_9RHOB</name>
<feature type="transmembrane region" description="Helical" evidence="5">
    <location>
        <begin position="361"/>
        <end position="378"/>
    </location>
</feature>
<evidence type="ECO:0000256" key="3">
    <source>
        <dbReference type="ARBA" id="ARBA00023136"/>
    </source>
</evidence>
<feature type="transmembrane region" description="Helical" evidence="5">
    <location>
        <begin position="427"/>
        <end position="446"/>
    </location>
</feature>
<feature type="transmembrane region" description="Helical" evidence="5">
    <location>
        <begin position="127"/>
        <end position="148"/>
    </location>
</feature>
<dbReference type="STRING" id="517719.SAMN05421762_2900"/>
<evidence type="ECO:0000256" key="2">
    <source>
        <dbReference type="ARBA" id="ARBA00022989"/>
    </source>
</evidence>
<dbReference type="InterPro" id="IPR036259">
    <property type="entry name" value="MFS_trans_sf"/>
</dbReference>
<evidence type="ECO:0000256" key="1">
    <source>
        <dbReference type="ARBA" id="ARBA00022692"/>
    </source>
</evidence>
<feature type="transmembrane region" description="Helical" evidence="5">
    <location>
        <begin position="300"/>
        <end position="322"/>
    </location>
</feature>
<dbReference type="AlphaFoldDB" id="A0A1I1NCN9"/>
<feature type="region of interest" description="Disordered" evidence="4">
    <location>
        <begin position="1"/>
        <end position="30"/>
    </location>
</feature>
<feature type="transmembrane region" description="Helical" evidence="5">
    <location>
        <begin position="274"/>
        <end position="294"/>
    </location>
</feature>
<dbReference type="Proteomes" id="UP000231644">
    <property type="component" value="Unassembled WGS sequence"/>
</dbReference>
<dbReference type="PANTHER" id="PTHR23526:SF4">
    <property type="entry name" value="INTEGRAL MEMBRANE TRANSPORT PROTEIN"/>
    <property type="match status" value="1"/>
</dbReference>
<dbReference type="RefSeq" id="WP_244525609.1">
    <property type="nucleotide sequence ID" value="NZ_FNZG01000001.1"/>
</dbReference>